<name>A0A198A6D9_9BACL</name>
<dbReference type="STRING" id="1850517.A8708_07495"/>
<organism evidence="1 2">
    <name type="scientific">Paenibacillus oryzisoli</name>
    <dbReference type="NCBI Taxonomy" id="1850517"/>
    <lineage>
        <taxon>Bacteria</taxon>
        <taxon>Bacillati</taxon>
        <taxon>Bacillota</taxon>
        <taxon>Bacilli</taxon>
        <taxon>Bacillales</taxon>
        <taxon>Paenibacillaceae</taxon>
        <taxon>Paenibacillus</taxon>
    </lineage>
</organism>
<gene>
    <name evidence="1" type="ORF">A8708_07495</name>
</gene>
<evidence type="ECO:0000313" key="2">
    <source>
        <dbReference type="Proteomes" id="UP000078454"/>
    </source>
</evidence>
<dbReference type="RefSeq" id="WP_068666834.1">
    <property type="nucleotide sequence ID" value="NZ_LYPB01000074.1"/>
</dbReference>
<proteinExistence type="predicted"/>
<dbReference type="EMBL" id="LYPB01000074">
    <property type="protein sequence ID" value="OAS16702.1"/>
    <property type="molecule type" value="Genomic_DNA"/>
</dbReference>
<dbReference type="Proteomes" id="UP000078454">
    <property type="component" value="Unassembled WGS sequence"/>
</dbReference>
<reference evidence="1 2" key="1">
    <citation type="submission" date="2016-05" db="EMBL/GenBank/DDBJ databases">
        <title>Paenibacillus sp. 1ZS3-15 nov., isolated from the rhizosphere soil.</title>
        <authorList>
            <person name="Zhang X.X."/>
            <person name="Zhang J."/>
        </authorList>
    </citation>
    <scope>NUCLEOTIDE SEQUENCE [LARGE SCALE GENOMIC DNA]</scope>
    <source>
        <strain evidence="1 2">1ZS3-15</strain>
    </source>
</reference>
<dbReference type="AlphaFoldDB" id="A0A198A6D9"/>
<accession>A0A198A6D9</accession>
<keyword evidence="2" id="KW-1185">Reference proteome</keyword>
<protein>
    <submittedName>
        <fullName evidence="1">Uncharacterized protein</fullName>
    </submittedName>
</protein>
<evidence type="ECO:0000313" key="1">
    <source>
        <dbReference type="EMBL" id="OAS16702.1"/>
    </source>
</evidence>
<comment type="caution">
    <text evidence="1">The sequence shown here is derived from an EMBL/GenBank/DDBJ whole genome shotgun (WGS) entry which is preliminary data.</text>
</comment>
<dbReference type="OrthoDB" id="9803733at2"/>
<sequence length="152" mass="17440">MSNGETNEGTRSFALSDDIFRQPGLDLHSQMVYIILKSFGSESNFPALSEIAILARMTDKQTMKALQDLVDLRILPHKLFRRMVGDFQDDRLSWAAKGLLIFCKENPHIHLHDLLELTSQSGEDELSIRNSLQELSQHGYLDEYPQWQHIAN</sequence>